<evidence type="ECO:0000256" key="2">
    <source>
        <dbReference type="ARBA" id="ARBA00022801"/>
    </source>
</evidence>
<dbReference type="RefSeq" id="WP_198064127.1">
    <property type="nucleotide sequence ID" value="NZ_FOOU01000005.1"/>
</dbReference>
<reference evidence="5" key="1">
    <citation type="submission" date="2016-10" db="EMBL/GenBank/DDBJ databases">
        <authorList>
            <person name="Varghese N."/>
            <person name="Submissions S."/>
        </authorList>
    </citation>
    <scope>NUCLEOTIDE SEQUENCE [LARGE SCALE GENOMIC DNA]</scope>
    <source>
        <strain evidence="5">CGMCC 1.10971</strain>
    </source>
</reference>
<dbReference type="InterPro" id="IPR006683">
    <property type="entry name" value="Thioestr_dom"/>
</dbReference>
<dbReference type="InterPro" id="IPR029069">
    <property type="entry name" value="HotDog_dom_sf"/>
</dbReference>
<feature type="domain" description="Thioesterase" evidence="3">
    <location>
        <begin position="62"/>
        <end position="133"/>
    </location>
</feature>
<dbReference type="CDD" id="cd03443">
    <property type="entry name" value="PaaI_thioesterase"/>
    <property type="match status" value="1"/>
</dbReference>
<dbReference type="NCBIfam" id="TIGR02286">
    <property type="entry name" value="PaaD"/>
    <property type="match status" value="1"/>
</dbReference>
<accession>A0A1I2R6B1</accession>
<evidence type="ECO:0000259" key="3">
    <source>
        <dbReference type="Pfam" id="PF03061"/>
    </source>
</evidence>
<evidence type="ECO:0000256" key="1">
    <source>
        <dbReference type="ARBA" id="ARBA00008324"/>
    </source>
</evidence>
<dbReference type="PANTHER" id="PTHR42856">
    <property type="entry name" value="ACYL-COENZYME A THIOESTERASE PAAI"/>
    <property type="match status" value="1"/>
</dbReference>
<keyword evidence="2" id="KW-0378">Hydrolase</keyword>
<proteinExistence type="inferred from homology"/>
<comment type="similarity">
    <text evidence="1">Belongs to the thioesterase PaaI family.</text>
</comment>
<dbReference type="EMBL" id="FOOU01000005">
    <property type="protein sequence ID" value="SFG33296.1"/>
    <property type="molecule type" value="Genomic_DNA"/>
</dbReference>
<dbReference type="PANTHER" id="PTHR42856:SF1">
    <property type="entry name" value="ACYL-COENZYME A THIOESTERASE PAAI"/>
    <property type="match status" value="1"/>
</dbReference>
<dbReference type="NCBIfam" id="TIGR00369">
    <property type="entry name" value="unchar_dom_1"/>
    <property type="match status" value="1"/>
</dbReference>
<dbReference type="FunFam" id="3.10.129.10:FF:000022">
    <property type="entry name" value="Phenylacetic acid degradation protein"/>
    <property type="match status" value="1"/>
</dbReference>
<evidence type="ECO:0000313" key="5">
    <source>
        <dbReference type="Proteomes" id="UP000198623"/>
    </source>
</evidence>
<keyword evidence="5" id="KW-1185">Reference proteome</keyword>
<sequence>MSKAPHKTPDMTADQLAHACSIAMHENDHAAKALGMEIIETRAGFAHLEMVVRKDMLNGHAICHGGMLFTLADTTFAHACNSYNKVTVASGCTIDFAAPGFEGDRLKAIAEERHRKGRTGVYDITVYNQKDQALAFFRGKSHQINGVLVDDSEESALHGTKENNS</sequence>
<dbReference type="AlphaFoldDB" id="A0A1I2R6B1"/>
<dbReference type="InterPro" id="IPR052723">
    <property type="entry name" value="Acyl-CoA_thioesterase_PaaI"/>
</dbReference>
<dbReference type="SUPFAM" id="SSF54637">
    <property type="entry name" value="Thioesterase/thiol ester dehydrase-isomerase"/>
    <property type="match status" value="1"/>
</dbReference>
<name>A0A1I2R6B1_9GAMM</name>
<dbReference type="STRING" id="1045558.SAMN05216175_105226"/>
<dbReference type="Gene3D" id="3.10.129.10">
    <property type="entry name" value="Hotdog Thioesterase"/>
    <property type="match status" value="1"/>
</dbReference>
<dbReference type="InterPro" id="IPR003736">
    <property type="entry name" value="PAAI_dom"/>
</dbReference>
<dbReference type="InterPro" id="IPR011973">
    <property type="entry name" value="PaaD"/>
</dbReference>
<dbReference type="GO" id="GO:0016289">
    <property type="term" value="F:acyl-CoA hydrolase activity"/>
    <property type="evidence" value="ECO:0007669"/>
    <property type="project" value="TreeGrafter"/>
</dbReference>
<gene>
    <name evidence="4" type="ORF">SAMN05216175_105226</name>
</gene>
<protein>
    <submittedName>
        <fullName evidence="4">Acyl-CoA thioesterase</fullName>
    </submittedName>
</protein>
<evidence type="ECO:0000313" key="4">
    <source>
        <dbReference type="EMBL" id="SFG33296.1"/>
    </source>
</evidence>
<organism evidence="4 5">
    <name type="scientific">Neptunomonas qingdaonensis</name>
    <dbReference type="NCBI Taxonomy" id="1045558"/>
    <lineage>
        <taxon>Bacteria</taxon>
        <taxon>Pseudomonadati</taxon>
        <taxon>Pseudomonadota</taxon>
        <taxon>Gammaproteobacteria</taxon>
        <taxon>Oceanospirillales</taxon>
        <taxon>Oceanospirillaceae</taxon>
        <taxon>Neptunomonas</taxon>
    </lineage>
</organism>
<dbReference type="Pfam" id="PF03061">
    <property type="entry name" value="4HBT"/>
    <property type="match status" value="1"/>
</dbReference>
<dbReference type="Proteomes" id="UP000198623">
    <property type="component" value="Unassembled WGS sequence"/>
</dbReference>